<organism evidence="2 3">
    <name type="scientific">Rhizophagus irregularis</name>
    <dbReference type="NCBI Taxonomy" id="588596"/>
    <lineage>
        <taxon>Eukaryota</taxon>
        <taxon>Fungi</taxon>
        <taxon>Fungi incertae sedis</taxon>
        <taxon>Mucoromycota</taxon>
        <taxon>Glomeromycotina</taxon>
        <taxon>Glomeromycetes</taxon>
        <taxon>Glomerales</taxon>
        <taxon>Glomeraceae</taxon>
        <taxon>Rhizophagus</taxon>
    </lineage>
</organism>
<dbReference type="EMBL" id="LLXL01002036">
    <property type="protein sequence ID" value="PKK62046.1"/>
    <property type="molecule type" value="Genomic_DNA"/>
</dbReference>
<feature type="compositionally biased region" description="Acidic residues" evidence="1">
    <location>
        <begin position="84"/>
        <end position="95"/>
    </location>
</feature>
<sequence length="95" mass="10563">MPHVFQLFLFHPAATDAIKRTGAFVRKIIPEPSNDASSCSSNSSFSSPHSSFSSTHKQREKDVPTNLTGLKQKKSSSSISLQDYFDEELDENDDL</sequence>
<gene>
    <name evidence="2" type="ORF">RhiirC2_190560</name>
</gene>
<reference evidence="2 3" key="2">
    <citation type="submission" date="2017-10" db="EMBL/GenBank/DDBJ databases">
        <title>Extensive intraspecific genome diversity in a model arbuscular mycorrhizal fungus.</title>
        <authorList>
            <person name="Chen E.C.H."/>
            <person name="Morin E."/>
            <person name="Baudet D."/>
            <person name="Noel J."/>
            <person name="Ndikumana S."/>
            <person name="Charron P."/>
            <person name="St-Onge C."/>
            <person name="Giorgi J."/>
            <person name="Grigoriev I.V."/>
            <person name="Roux C."/>
            <person name="Martin F.M."/>
            <person name="Corradi N."/>
        </authorList>
    </citation>
    <scope>NUCLEOTIDE SEQUENCE [LARGE SCALE GENOMIC DNA]</scope>
    <source>
        <strain evidence="2 3">C2</strain>
    </source>
</reference>
<dbReference type="Proteomes" id="UP000233469">
    <property type="component" value="Unassembled WGS sequence"/>
</dbReference>
<dbReference type="VEuPathDB" id="FungiDB:FUN_003600"/>
<proteinExistence type="predicted"/>
<evidence type="ECO:0000313" key="3">
    <source>
        <dbReference type="Proteomes" id="UP000233469"/>
    </source>
</evidence>
<accession>A0A2N1MKC1</accession>
<reference evidence="2 3" key="1">
    <citation type="submission" date="2016-04" db="EMBL/GenBank/DDBJ databases">
        <title>Genome analyses suggest a sexual origin of heterokaryosis in a supposedly ancient asexual fungus.</title>
        <authorList>
            <person name="Ropars J."/>
            <person name="Sedzielewska K."/>
            <person name="Noel J."/>
            <person name="Charron P."/>
            <person name="Farinelli L."/>
            <person name="Marton T."/>
            <person name="Kruger M."/>
            <person name="Pelin A."/>
            <person name="Brachmann A."/>
            <person name="Corradi N."/>
        </authorList>
    </citation>
    <scope>NUCLEOTIDE SEQUENCE [LARGE SCALE GENOMIC DNA]</scope>
    <source>
        <strain evidence="2 3">C2</strain>
    </source>
</reference>
<comment type="caution">
    <text evidence="2">The sequence shown here is derived from an EMBL/GenBank/DDBJ whole genome shotgun (WGS) entry which is preliminary data.</text>
</comment>
<protein>
    <submittedName>
        <fullName evidence="2">Uncharacterized protein</fullName>
    </submittedName>
</protein>
<dbReference type="VEuPathDB" id="FungiDB:RhiirA1_367329"/>
<dbReference type="AlphaFoldDB" id="A0A2N1MKC1"/>
<evidence type="ECO:0000256" key="1">
    <source>
        <dbReference type="SAM" id="MobiDB-lite"/>
    </source>
</evidence>
<feature type="compositionally biased region" description="Low complexity" evidence="1">
    <location>
        <begin position="32"/>
        <end position="54"/>
    </location>
</feature>
<evidence type="ECO:0000313" key="2">
    <source>
        <dbReference type="EMBL" id="PKK62046.1"/>
    </source>
</evidence>
<name>A0A2N1MKC1_9GLOM</name>
<dbReference type="VEuPathDB" id="FungiDB:RhiirFUN_023269"/>
<feature type="region of interest" description="Disordered" evidence="1">
    <location>
        <begin position="31"/>
        <end position="95"/>
    </location>
</feature>